<dbReference type="PROSITE" id="PS01098">
    <property type="entry name" value="LIPASE_GDSL_SER"/>
    <property type="match status" value="1"/>
</dbReference>
<dbReference type="Pfam" id="PF00657">
    <property type="entry name" value="Lipase_GDSL"/>
    <property type="match status" value="1"/>
</dbReference>
<dbReference type="InterPro" id="IPR008265">
    <property type="entry name" value="Lipase_GDSL_AS"/>
</dbReference>
<evidence type="ECO:0000256" key="7">
    <source>
        <dbReference type="ARBA" id="ARBA00023098"/>
    </source>
</evidence>
<evidence type="ECO:0000256" key="3">
    <source>
        <dbReference type="ARBA" id="ARBA00022525"/>
    </source>
</evidence>
<dbReference type="Proteomes" id="UP000541444">
    <property type="component" value="Unassembled WGS sequence"/>
</dbReference>
<sequence>MSAVSLLSSCLLLLLVCVKSRKPLAPALYVFGDSLVDAGNNNYLKSSRGKVNYKPYGTNFEGGQPTGRYTDGKTGSDYIADFLGLPLVPPILGMSKAERKKTITGVNYASGGCGIFPETGKILGCMNFDKQLDLFERTVKEDLRYQFKTPEELSQHLSMSIFLITVGSNDYINHFFVSAFERKHITPQAFSLVLIDELRKRLEVN</sequence>
<dbReference type="GO" id="GO:0016042">
    <property type="term" value="P:lipid catabolic process"/>
    <property type="evidence" value="ECO:0007669"/>
    <property type="project" value="UniProtKB-KW"/>
</dbReference>
<name>A0A7J7P7U9_9MAGN</name>
<dbReference type="PANTHER" id="PTHR45650">
    <property type="entry name" value="GDSL-LIKE LIPASE/ACYLHYDROLASE-RELATED"/>
    <property type="match status" value="1"/>
</dbReference>
<dbReference type="InterPro" id="IPR036514">
    <property type="entry name" value="SGNH_hydro_sf"/>
</dbReference>
<keyword evidence="10" id="KW-1185">Reference proteome</keyword>
<dbReference type="Gene3D" id="3.40.50.1110">
    <property type="entry name" value="SGNH hydrolase"/>
    <property type="match status" value="1"/>
</dbReference>
<organism evidence="9 10">
    <name type="scientific">Kingdonia uniflora</name>
    <dbReference type="NCBI Taxonomy" id="39325"/>
    <lineage>
        <taxon>Eukaryota</taxon>
        <taxon>Viridiplantae</taxon>
        <taxon>Streptophyta</taxon>
        <taxon>Embryophyta</taxon>
        <taxon>Tracheophyta</taxon>
        <taxon>Spermatophyta</taxon>
        <taxon>Magnoliopsida</taxon>
        <taxon>Ranunculales</taxon>
        <taxon>Circaeasteraceae</taxon>
        <taxon>Kingdonia</taxon>
    </lineage>
</organism>
<comment type="similarity">
    <text evidence="2">Belongs to the 'GDSL' lipolytic enzyme family.</text>
</comment>
<keyword evidence="7" id="KW-0443">Lipid metabolism</keyword>
<evidence type="ECO:0000256" key="5">
    <source>
        <dbReference type="ARBA" id="ARBA00022801"/>
    </source>
</evidence>
<evidence type="ECO:0008006" key="11">
    <source>
        <dbReference type="Google" id="ProtNLM"/>
    </source>
</evidence>
<dbReference type="GO" id="GO:0005576">
    <property type="term" value="C:extracellular region"/>
    <property type="evidence" value="ECO:0007669"/>
    <property type="project" value="UniProtKB-SubCell"/>
</dbReference>
<evidence type="ECO:0000313" key="10">
    <source>
        <dbReference type="Proteomes" id="UP000541444"/>
    </source>
</evidence>
<evidence type="ECO:0000313" key="9">
    <source>
        <dbReference type="EMBL" id="KAF6175393.1"/>
    </source>
</evidence>
<gene>
    <name evidence="9" type="ORF">GIB67_036484</name>
</gene>
<dbReference type="AlphaFoldDB" id="A0A7J7P7U9"/>
<evidence type="ECO:0000256" key="8">
    <source>
        <dbReference type="SAM" id="SignalP"/>
    </source>
</evidence>
<feature type="chain" id="PRO_5029863649" description="GDSL esterase/lipase" evidence="8">
    <location>
        <begin position="21"/>
        <end position="205"/>
    </location>
</feature>
<dbReference type="GO" id="GO:0016298">
    <property type="term" value="F:lipase activity"/>
    <property type="evidence" value="ECO:0007669"/>
    <property type="project" value="InterPro"/>
</dbReference>
<evidence type="ECO:0000256" key="2">
    <source>
        <dbReference type="ARBA" id="ARBA00008668"/>
    </source>
</evidence>
<evidence type="ECO:0000256" key="1">
    <source>
        <dbReference type="ARBA" id="ARBA00004613"/>
    </source>
</evidence>
<reference evidence="9 10" key="1">
    <citation type="journal article" date="2020" name="IScience">
        <title>Genome Sequencing of the Endangered Kingdonia uniflora (Circaeasteraceae, Ranunculales) Reveals Potential Mechanisms of Evolutionary Specialization.</title>
        <authorList>
            <person name="Sun Y."/>
            <person name="Deng T."/>
            <person name="Zhang A."/>
            <person name="Moore M.J."/>
            <person name="Landis J.B."/>
            <person name="Lin N."/>
            <person name="Zhang H."/>
            <person name="Zhang X."/>
            <person name="Huang J."/>
            <person name="Zhang X."/>
            <person name="Sun H."/>
            <person name="Wang H."/>
        </authorList>
    </citation>
    <scope>NUCLEOTIDE SEQUENCE [LARGE SCALE GENOMIC DNA]</scope>
    <source>
        <strain evidence="9">TB1705</strain>
        <tissue evidence="9">Leaf</tissue>
    </source>
</reference>
<dbReference type="EMBL" id="JACGCM010000188">
    <property type="protein sequence ID" value="KAF6175393.1"/>
    <property type="molecule type" value="Genomic_DNA"/>
</dbReference>
<keyword evidence="4 8" id="KW-0732">Signal</keyword>
<comment type="caution">
    <text evidence="9">The sequence shown here is derived from an EMBL/GenBank/DDBJ whole genome shotgun (WGS) entry which is preliminary data.</text>
</comment>
<evidence type="ECO:0000256" key="6">
    <source>
        <dbReference type="ARBA" id="ARBA00022963"/>
    </source>
</evidence>
<dbReference type="InterPro" id="IPR051238">
    <property type="entry name" value="GDSL_esterase/lipase"/>
</dbReference>
<proteinExistence type="inferred from homology"/>
<accession>A0A7J7P7U9</accession>
<dbReference type="InterPro" id="IPR001087">
    <property type="entry name" value="GDSL"/>
</dbReference>
<keyword evidence="3" id="KW-0964">Secreted</keyword>
<comment type="subcellular location">
    <subcellularLocation>
        <location evidence="1">Secreted</location>
    </subcellularLocation>
</comment>
<feature type="signal peptide" evidence="8">
    <location>
        <begin position="1"/>
        <end position="20"/>
    </location>
</feature>
<keyword evidence="5" id="KW-0378">Hydrolase</keyword>
<protein>
    <recommendedName>
        <fullName evidence="11">GDSL esterase/lipase</fullName>
    </recommendedName>
</protein>
<dbReference type="PANTHER" id="PTHR45650:SF14">
    <property type="entry name" value="GDSL ESTERASE_LIPASE 7-LIKE"/>
    <property type="match status" value="1"/>
</dbReference>
<keyword evidence="6" id="KW-0442">Lipid degradation</keyword>
<dbReference type="OrthoDB" id="1600564at2759"/>
<evidence type="ECO:0000256" key="4">
    <source>
        <dbReference type="ARBA" id="ARBA00022729"/>
    </source>
</evidence>